<dbReference type="InterPro" id="IPR038976">
    <property type="entry name" value="Ssk"/>
</dbReference>
<proteinExistence type="predicted"/>
<reference evidence="3" key="1">
    <citation type="submission" date="2021-03" db="EMBL/GenBank/DDBJ databases">
        <title>Chromosome level genome of the anhydrobiotic midge Polypedilum vanderplanki.</title>
        <authorList>
            <person name="Yoshida Y."/>
            <person name="Kikawada T."/>
            <person name="Gusev O."/>
        </authorList>
    </citation>
    <scope>NUCLEOTIDE SEQUENCE</scope>
    <source>
        <strain evidence="3">NIAS01</strain>
        <tissue evidence="3">Whole body or cell culture</tissue>
    </source>
</reference>
<comment type="caution">
    <text evidence="3">The sequence shown here is derived from an EMBL/GenBank/DDBJ whole genome shotgun (WGS) entry which is preliminary data.</text>
</comment>
<protein>
    <recommendedName>
        <fullName evidence="2">DUF7775 domain-containing protein</fullName>
    </recommendedName>
</protein>
<gene>
    <name evidence="3" type="ORF">PVAND_010979</name>
</gene>
<evidence type="ECO:0000313" key="4">
    <source>
        <dbReference type="Proteomes" id="UP001107558"/>
    </source>
</evidence>
<dbReference type="Pfam" id="PF24985">
    <property type="entry name" value="DUF7775"/>
    <property type="match status" value="1"/>
</dbReference>
<feature type="transmembrane region" description="Helical" evidence="1">
    <location>
        <begin position="38"/>
        <end position="58"/>
    </location>
</feature>
<dbReference type="GO" id="GO:0019991">
    <property type="term" value="P:septate junction assembly"/>
    <property type="evidence" value="ECO:0007669"/>
    <property type="project" value="InterPro"/>
</dbReference>
<dbReference type="InterPro" id="IPR056677">
    <property type="entry name" value="DUF7775"/>
</dbReference>
<dbReference type="PANTHER" id="PTHR36692">
    <property type="entry name" value="PROTEIN SNAKESKIN"/>
    <property type="match status" value="1"/>
</dbReference>
<feature type="transmembrane region" description="Helical" evidence="1">
    <location>
        <begin position="70"/>
        <end position="90"/>
    </location>
</feature>
<feature type="domain" description="DUF7775" evidence="2">
    <location>
        <begin position="8"/>
        <end position="95"/>
    </location>
</feature>
<keyword evidence="4" id="KW-1185">Reference proteome</keyword>
<evidence type="ECO:0000259" key="2">
    <source>
        <dbReference type="Pfam" id="PF24985"/>
    </source>
</evidence>
<evidence type="ECO:0000313" key="3">
    <source>
        <dbReference type="EMBL" id="KAG5681559.1"/>
    </source>
</evidence>
<organism evidence="3 4">
    <name type="scientific">Polypedilum vanderplanki</name>
    <name type="common">Sleeping chironomid midge</name>
    <dbReference type="NCBI Taxonomy" id="319348"/>
    <lineage>
        <taxon>Eukaryota</taxon>
        <taxon>Metazoa</taxon>
        <taxon>Ecdysozoa</taxon>
        <taxon>Arthropoda</taxon>
        <taxon>Hexapoda</taxon>
        <taxon>Insecta</taxon>
        <taxon>Pterygota</taxon>
        <taxon>Neoptera</taxon>
        <taxon>Endopterygota</taxon>
        <taxon>Diptera</taxon>
        <taxon>Nematocera</taxon>
        <taxon>Chironomoidea</taxon>
        <taxon>Chironomidae</taxon>
        <taxon>Chironominae</taxon>
        <taxon>Polypedilum</taxon>
        <taxon>Polypedilum</taxon>
    </lineage>
</organism>
<sequence>MAYNKLSIFKFFELLLTLVIVGLHIYSGEILNHNAVMIINGTFIGYTIILLGLLGAHLMSAPIDKRIDLFFSLVGTALFMTSGIMVLQNWNEDTLNKVSETLGFGTTDSKKIGMTKGSFCIINAIVFIVDIIFTFRHDD</sequence>
<feature type="transmembrane region" description="Helical" evidence="1">
    <location>
        <begin position="116"/>
        <end position="135"/>
    </location>
</feature>
<accession>A0A9J6CI65</accession>
<keyword evidence="1" id="KW-1133">Transmembrane helix</keyword>
<dbReference type="Proteomes" id="UP001107558">
    <property type="component" value="Chromosome 1"/>
</dbReference>
<dbReference type="EMBL" id="JADBJN010000001">
    <property type="protein sequence ID" value="KAG5681559.1"/>
    <property type="molecule type" value="Genomic_DNA"/>
</dbReference>
<keyword evidence="1" id="KW-0812">Transmembrane</keyword>
<dbReference type="AlphaFoldDB" id="A0A9J6CI65"/>
<feature type="transmembrane region" description="Helical" evidence="1">
    <location>
        <begin position="7"/>
        <end position="26"/>
    </location>
</feature>
<name>A0A9J6CI65_POLVA</name>
<dbReference type="GO" id="GO:0005886">
    <property type="term" value="C:plasma membrane"/>
    <property type="evidence" value="ECO:0007669"/>
    <property type="project" value="TreeGrafter"/>
</dbReference>
<dbReference type="PANTHER" id="PTHR36692:SF2">
    <property type="entry name" value="GEO12064P1"/>
    <property type="match status" value="1"/>
</dbReference>
<evidence type="ECO:0000256" key="1">
    <source>
        <dbReference type="SAM" id="Phobius"/>
    </source>
</evidence>
<dbReference type="OrthoDB" id="6349206at2759"/>
<keyword evidence="1" id="KW-0472">Membrane</keyword>